<dbReference type="Gene3D" id="3.40.50.150">
    <property type="entry name" value="Vaccinia Virus protein VP39"/>
    <property type="match status" value="1"/>
</dbReference>
<dbReference type="GO" id="GO:0008168">
    <property type="term" value="F:methyltransferase activity"/>
    <property type="evidence" value="ECO:0007669"/>
    <property type="project" value="UniProtKB-KW"/>
</dbReference>
<proteinExistence type="predicted"/>
<comment type="caution">
    <text evidence="1">The sequence shown here is derived from an EMBL/GenBank/DDBJ whole genome shotgun (WGS) entry which is preliminary data.</text>
</comment>
<dbReference type="PIRSF" id="PIRSF017393">
    <property type="entry name" value="MTase_SAV2177"/>
    <property type="match status" value="1"/>
</dbReference>
<evidence type="ECO:0000313" key="2">
    <source>
        <dbReference type="Proteomes" id="UP000295674"/>
    </source>
</evidence>
<keyword evidence="1" id="KW-0489">Methyltransferase</keyword>
<dbReference type="Proteomes" id="UP000295674">
    <property type="component" value="Unassembled WGS sequence"/>
</dbReference>
<dbReference type="AlphaFoldDB" id="A0A4R4VKQ0"/>
<dbReference type="Pfam" id="PF04672">
    <property type="entry name" value="Methyltransf_19"/>
    <property type="match status" value="1"/>
</dbReference>
<dbReference type="InterPro" id="IPR006764">
    <property type="entry name" value="SAM_dep_MeTrfase_SAV2177_type"/>
</dbReference>
<protein>
    <submittedName>
        <fullName evidence="1">SAM-dependent methyltransferase</fullName>
    </submittedName>
</protein>
<organism evidence="1 2">
    <name type="scientific">Saccharopolyspora terrae</name>
    <dbReference type="NCBI Taxonomy" id="2530384"/>
    <lineage>
        <taxon>Bacteria</taxon>
        <taxon>Bacillati</taxon>
        <taxon>Actinomycetota</taxon>
        <taxon>Actinomycetes</taxon>
        <taxon>Pseudonocardiales</taxon>
        <taxon>Pseudonocardiaceae</taxon>
        <taxon>Saccharopolyspora</taxon>
    </lineage>
</organism>
<name>A0A4R4VKQ0_9PSEU</name>
<evidence type="ECO:0000313" key="1">
    <source>
        <dbReference type="EMBL" id="TDD06172.1"/>
    </source>
</evidence>
<reference evidence="1 2" key="1">
    <citation type="submission" date="2019-03" db="EMBL/GenBank/DDBJ databases">
        <title>Draft genome sequences of novel Actinobacteria.</title>
        <authorList>
            <person name="Sahin N."/>
            <person name="Ay H."/>
            <person name="Saygin H."/>
        </authorList>
    </citation>
    <scope>NUCLEOTIDE SEQUENCE [LARGE SCALE GENOMIC DNA]</scope>
    <source>
        <strain evidence="1 2">16K309</strain>
    </source>
</reference>
<dbReference type="SUPFAM" id="SSF53335">
    <property type="entry name" value="S-adenosyl-L-methionine-dependent methyltransferases"/>
    <property type="match status" value="1"/>
</dbReference>
<accession>A0A4R4VKQ0</accession>
<dbReference type="EMBL" id="SMKS01000018">
    <property type="protein sequence ID" value="TDD06172.1"/>
    <property type="molecule type" value="Genomic_DNA"/>
</dbReference>
<sequence>MPMSEQGGRLPVEIDTTVAHEARVYDYWLGGKDNFAADRALGDVIAEHIPTIKTMARANRAFVGRAVRYLVQECGIRQFLDIGTGIPTSGNVHEVAQSAEPASRVVYVDNDPIVLAHARALMASTDEGATRFIFADLHDPDSILSDPALAETLDLTQPTAVMLVAVLMYFRENSEVEQVLGKLMDAVPSGSYLTITHPTADFDPEAMAGVVASAEQSGIPFQPRDQDEVAALFEGMDLVEPGVAPVLAWRPDPEPAGITKLHPQREVDPRSAYYWAAMARKR</sequence>
<keyword evidence="2" id="KW-1185">Reference proteome</keyword>
<dbReference type="GO" id="GO:0032259">
    <property type="term" value="P:methylation"/>
    <property type="evidence" value="ECO:0007669"/>
    <property type="project" value="UniProtKB-KW"/>
</dbReference>
<dbReference type="InterPro" id="IPR029063">
    <property type="entry name" value="SAM-dependent_MTases_sf"/>
</dbReference>
<gene>
    <name evidence="1" type="ORF">E1181_12985</name>
</gene>
<dbReference type="OrthoDB" id="5175904at2"/>
<keyword evidence="1" id="KW-0808">Transferase</keyword>